<dbReference type="InterPro" id="IPR035907">
    <property type="entry name" value="Hppk_sf"/>
</dbReference>
<dbReference type="CDD" id="cd00483">
    <property type="entry name" value="HPPK"/>
    <property type="match status" value="1"/>
</dbReference>
<dbReference type="Proteomes" id="UP000433181">
    <property type="component" value="Unassembled WGS sequence"/>
</dbReference>
<dbReference type="RefSeq" id="WP_154407568.1">
    <property type="nucleotide sequence ID" value="NZ_VUNR01000022.1"/>
</dbReference>
<keyword evidence="6 10" id="KW-0418">Kinase</keyword>
<name>A0A6I2UJN7_9FIRM</name>
<comment type="caution">
    <text evidence="10">The sequence shown here is derived from an EMBL/GenBank/DDBJ whole genome shotgun (WGS) entry which is preliminary data.</text>
</comment>
<dbReference type="PANTHER" id="PTHR43071:SF1">
    <property type="entry name" value="2-AMINO-4-HYDROXY-6-HYDROXYMETHYLDIHYDROPTERIDINE PYROPHOSPHOKINASE"/>
    <property type="match status" value="1"/>
</dbReference>
<keyword evidence="11" id="KW-1185">Reference proteome</keyword>
<dbReference type="Gene3D" id="3.30.70.560">
    <property type="entry name" value="7,8-Dihydro-6-hydroxymethylpterin-pyrophosphokinase HPPK"/>
    <property type="match status" value="1"/>
</dbReference>
<comment type="pathway">
    <text evidence="2">Cofactor biosynthesis; tetrahydrofolate biosynthesis; 2-amino-4-hydroxy-6-hydroxymethyl-7,8-dihydropteridine diphosphate from 7,8-dihydroneopterin triphosphate: step 4/4.</text>
</comment>
<comment type="catalytic activity">
    <reaction evidence="1">
        <text>6-hydroxymethyl-7,8-dihydropterin + ATP = (7,8-dihydropterin-6-yl)methyl diphosphate + AMP + H(+)</text>
        <dbReference type="Rhea" id="RHEA:11412"/>
        <dbReference type="ChEBI" id="CHEBI:15378"/>
        <dbReference type="ChEBI" id="CHEBI:30616"/>
        <dbReference type="ChEBI" id="CHEBI:44841"/>
        <dbReference type="ChEBI" id="CHEBI:72950"/>
        <dbReference type="ChEBI" id="CHEBI:456215"/>
        <dbReference type="EC" id="2.7.6.3"/>
    </reaction>
</comment>
<accession>A0A6I2UJN7</accession>
<evidence type="ECO:0000256" key="7">
    <source>
        <dbReference type="ARBA" id="ARBA00022840"/>
    </source>
</evidence>
<dbReference type="GO" id="GO:0046656">
    <property type="term" value="P:folic acid biosynthetic process"/>
    <property type="evidence" value="ECO:0007669"/>
    <property type="project" value="UniProtKB-KW"/>
</dbReference>
<evidence type="ECO:0000313" key="10">
    <source>
        <dbReference type="EMBL" id="MSU09401.1"/>
    </source>
</evidence>
<gene>
    <name evidence="10" type="primary">folK</name>
    <name evidence="10" type="ORF">FYJ84_10425</name>
</gene>
<dbReference type="InterPro" id="IPR000550">
    <property type="entry name" value="Hppk"/>
</dbReference>
<evidence type="ECO:0000256" key="8">
    <source>
        <dbReference type="ARBA" id="ARBA00022909"/>
    </source>
</evidence>
<evidence type="ECO:0000259" key="9">
    <source>
        <dbReference type="PROSITE" id="PS00794"/>
    </source>
</evidence>
<organism evidence="10 11">
    <name type="scientific">Anaerovibrio slackiae</name>
    <dbReference type="NCBI Taxonomy" id="2652309"/>
    <lineage>
        <taxon>Bacteria</taxon>
        <taxon>Bacillati</taxon>
        <taxon>Bacillota</taxon>
        <taxon>Negativicutes</taxon>
        <taxon>Selenomonadales</taxon>
        <taxon>Selenomonadaceae</taxon>
        <taxon>Anaerovibrio</taxon>
    </lineage>
</organism>
<keyword evidence="5" id="KW-0547">Nucleotide-binding</keyword>
<evidence type="ECO:0000256" key="3">
    <source>
        <dbReference type="ARBA" id="ARBA00013253"/>
    </source>
</evidence>
<dbReference type="EMBL" id="VUNR01000022">
    <property type="protein sequence ID" value="MSU09401.1"/>
    <property type="molecule type" value="Genomic_DNA"/>
</dbReference>
<dbReference type="PROSITE" id="PS00794">
    <property type="entry name" value="HPPK"/>
    <property type="match status" value="1"/>
</dbReference>
<dbReference type="SUPFAM" id="SSF55083">
    <property type="entry name" value="6-hydroxymethyl-7,8-dihydropterin pyrophosphokinase, HPPK"/>
    <property type="match status" value="1"/>
</dbReference>
<evidence type="ECO:0000313" key="11">
    <source>
        <dbReference type="Proteomes" id="UP000433181"/>
    </source>
</evidence>
<reference evidence="10 11" key="1">
    <citation type="submission" date="2019-08" db="EMBL/GenBank/DDBJ databases">
        <title>In-depth cultivation of the pig gut microbiome towards novel bacterial diversity and tailored functional studies.</title>
        <authorList>
            <person name="Wylensek D."/>
            <person name="Hitch T.C.A."/>
            <person name="Clavel T."/>
        </authorList>
    </citation>
    <scope>NUCLEOTIDE SEQUENCE [LARGE SCALE GENOMIC DNA]</scope>
    <source>
        <strain evidence="10 11">WCA-693-APC-5D-A</strain>
    </source>
</reference>
<evidence type="ECO:0000256" key="5">
    <source>
        <dbReference type="ARBA" id="ARBA00022741"/>
    </source>
</evidence>
<dbReference type="NCBIfam" id="TIGR01498">
    <property type="entry name" value="folK"/>
    <property type="match status" value="1"/>
</dbReference>
<dbReference type="GO" id="GO:0046654">
    <property type="term" value="P:tetrahydrofolate biosynthetic process"/>
    <property type="evidence" value="ECO:0007669"/>
    <property type="project" value="UniProtKB-UniPathway"/>
</dbReference>
<keyword evidence="8" id="KW-0289">Folate biosynthesis</keyword>
<dbReference type="Pfam" id="PF01288">
    <property type="entry name" value="HPPK"/>
    <property type="match status" value="1"/>
</dbReference>
<dbReference type="AlphaFoldDB" id="A0A6I2UJN7"/>
<proteinExistence type="predicted"/>
<dbReference type="EC" id="2.7.6.3" evidence="3"/>
<dbReference type="GO" id="GO:0003848">
    <property type="term" value="F:2-amino-4-hydroxy-6-hydroxymethyldihydropteridine diphosphokinase activity"/>
    <property type="evidence" value="ECO:0007669"/>
    <property type="project" value="UniProtKB-EC"/>
</dbReference>
<evidence type="ECO:0000256" key="6">
    <source>
        <dbReference type="ARBA" id="ARBA00022777"/>
    </source>
</evidence>
<dbReference type="PANTHER" id="PTHR43071">
    <property type="entry name" value="2-AMINO-4-HYDROXY-6-HYDROXYMETHYLDIHYDROPTERIDINE PYROPHOSPHOKINASE"/>
    <property type="match status" value="1"/>
</dbReference>
<protein>
    <recommendedName>
        <fullName evidence="3">2-amino-4-hydroxy-6-hydroxymethyldihydropteridine diphosphokinase</fullName>
        <ecNumber evidence="3">2.7.6.3</ecNumber>
    </recommendedName>
</protein>
<dbReference type="GeneID" id="96779342"/>
<sequence>MEKYICYLSLGANLGDRLGTIRQAVEMLDNTEKIHVKCVSSMYETPPWGKLDQPPFINGAAAVETVLAPVELLTACQQIEKKLGRVRHEHWGARTIDIDLLYIPGVQLAEAELVLPHPYMLERSFVLVPLAEIAPELVLANGMTAVQCRDRLDDRFSIVKAGKA</sequence>
<dbReference type="GO" id="GO:0016301">
    <property type="term" value="F:kinase activity"/>
    <property type="evidence" value="ECO:0007669"/>
    <property type="project" value="UniProtKB-KW"/>
</dbReference>
<evidence type="ECO:0000256" key="2">
    <source>
        <dbReference type="ARBA" id="ARBA00005051"/>
    </source>
</evidence>
<keyword evidence="4 10" id="KW-0808">Transferase</keyword>
<keyword evidence="7" id="KW-0067">ATP-binding</keyword>
<evidence type="ECO:0000256" key="1">
    <source>
        <dbReference type="ARBA" id="ARBA00000198"/>
    </source>
</evidence>
<dbReference type="GO" id="GO:0005524">
    <property type="term" value="F:ATP binding"/>
    <property type="evidence" value="ECO:0007669"/>
    <property type="project" value="UniProtKB-KW"/>
</dbReference>
<dbReference type="UniPathway" id="UPA00077">
    <property type="reaction ID" value="UER00155"/>
</dbReference>
<evidence type="ECO:0000256" key="4">
    <source>
        <dbReference type="ARBA" id="ARBA00022679"/>
    </source>
</evidence>
<feature type="domain" description="7,8-dihydro-6-hydroxymethylpterin-pyrophosphokinase" evidence="9">
    <location>
        <begin position="90"/>
        <end position="101"/>
    </location>
</feature>